<dbReference type="VEuPathDB" id="FungiDB:PSTT_07439"/>
<dbReference type="Proteomes" id="UP000239156">
    <property type="component" value="Unassembled WGS sequence"/>
</dbReference>
<proteinExistence type="predicted"/>
<protein>
    <submittedName>
        <fullName evidence="2">Uncharacterized protein</fullName>
    </submittedName>
</protein>
<dbReference type="VEuPathDB" id="FungiDB:PSHT_03134"/>
<gene>
    <name evidence="2" type="ORF">PSTT_07439</name>
</gene>
<organism evidence="2 3">
    <name type="scientific">Puccinia striiformis</name>
    <dbReference type="NCBI Taxonomy" id="27350"/>
    <lineage>
        <taxon>Eukaryota</taxon>
        <taxon>Fungi</taxon>
        <taxon>Dikarya</taxon>
        <taxon>Basidiomycota</taxon>
        <taxon>Pucciniomycotina</taxon>
        <taxon>Pucciniomycetes</taxon>
        <taxon>Pucciniales</taxon>
        <taxon>Pucciniaceae</taxon>
        <taxon>Puccinia</taxon>
    </lineage>
</organism>
<evidence type="ECO:0000313" key="2">
    <source>
        <dbReference type="EMBL" id="POW08560.1"/>
    </source>
</evidence>
<sequence>MDNSLASSLDVIKVFPSRHDVLDDDLVPALVYSGSRNRTLTVLEVIDRARESHGACYSPNSKCARRYHSCSGDLDKVDTVRDFADAKFPIISYKDRLDALAITPVCLRIAFSLDNLLGYIPLWFDDPAYILEREREKFVGFAACRCSNCLPVEALALISNLPFANNGNFNQIMSDDFQAPFPADLKHKYPTKRSGTRKRKFNEMDRARLNVFKDDLVERLAIHFGEQDCAGGEIEASDFFGPNEAELLVTNLHIIECPSDIRKLIGGECFVGQLQWLMDAITIFKLNQEANPASQQTSKPASKKHQPTSPLAHTALALPPQTSAEPLENTTMAISSAGRPLIKKAQADRARELKKMAKGKAEEIFQARKDPLAGFRKASKEKYNIPT</sequence>
<accession>A0A2S4VGR9</accession>
<dbReference type="AlphaFoldDB" id="A0A2S4VGR9"/>
<feature type="region of interest" description="Disordered" evidence="1">
    <location>
        <begin position="335"/>
        <end position="354"/>
    </location>
</feature>
<feature type="compositionally biased region" description="Basic and acidic residues" evidence="1">
    <location>
        <begin position="345"/>
        <end position="354"/>
    </location>
</feature>
<name>A0A2S4VGR9_9BASI</name>
<evidence type="ECO:0000313" key="3">
    <source>
        <dbReference type="Proteomes" id="UP000239156"/>
    </source>
</evidence>
<reference evidence="2" key="1">
    <citation type="submission" date="2017-12" db="EMBL/GenBank/DDBJ databases">
        <title>Gene loss provides genomic basis for host adaptation in cereal stripe rust fungi.</title>
        <authorList>
            <person name="Xia C."/>
        </authorList>
    </citation>
    <scope>NUCLEOTIDE SEQUENCE [LARGE SCALE GENOMIC DNA]</scope>
    <source>
        <strain evidence="2">93-210</strain>
    </source>
</reference>
<dbReference type="EMBL" id="PKSL01000063">
    <property type="protein sequence ID" value="POW08560.1"/>
    <property type="molecule type" value="Genomic_DNA"/>
</dbReference>
<comment type="caution">
    <text evidence="2">The sequence shown here is derived from an EMBL/GenBank/DDBJ whole genome shotgun (WGS) entry which is preliminary data.</text>
</comment>
<evidence type="ECO:0000256" key="1">
    <source>
        <dbReference type="SAM" id="MobiDB-lite"/>
    </source>
</evidence>
<keyword evidence="3" id="KW-1185">Reference proteome</keyword>